<evidence type="ECO:0000313" key="3">
    <source>
        <dbReference type="Proteomes" id="UP001374584"/>
    </source>
</evidence>
<reference evidence="2 3" key="1">
    <citation type="submission" date="2024-01" db="EMBL/GenBank/DDBJ databases">
        <title>The genomes of 5 underutilized Papilionoideae crops provide insights into root nodulation and disease resistanc.</title>
        <authorList>
            <person name="Jiang F."/>
        </authorList>
    </citation>
    <scope>NUCLEOTIDE SEQUENCE [LARGE SCALE GENOMIC DNA]</scope>
    <source>
        <strain evidence="2">JINMINGXINNONG_FW02</strain>
        <tissue evidence="2">Leaves</tissue>
    </source>
</reference>
<accession>A0AAN9RRC6</accession>
<dbReference type="GO" id="GO:0055028">
    <property type="term" value="C:cortical microtubule"/>
    <property type="evidence" value="ECO:0007669"/>
    <property type="project" value="TreeGrafter"/>
</dbReference>
<dbReference type="GO" id="GO:0043622">
    <property type="term" value="P:cortical microtubule organization"/>
    <property type="evidence" value="ECO:0007669"/>
    <property type="project" value="TreeGrafter"/>
</dbReference>
<proteinExistence type="predicted"/>
<gene>
    <name evidence="2" type="ORF">VNO80_01016</name>
</gene>
<feature type="region of interest" description="Disordered" evidence="1">
    <location>
        <begin position="76"/>
        <end position="125"/>
    </location>
</feature>
<dbReference type="PANTHER" id="PTHR31949">
    <property type="entry name" value="GASTRIC MUCIN-LIKE PROTEIN"/>
    <property type="match status" value="1"/>
</dbReference>
<evidence type="ECO:0000256" key="1">
    <source>
        <dbReference type="SAM" id="MobiDB-lite"/>
    </source>
</evidence>
<organism evidence="2 3">
    <name type="scientific">Phaseolus coccineus</name>
    <name type="common">Scarlet runner bean</name>
    <name type="synonym">Phaseolus multiflorus</name>
    <dbReference type="NCBI Taxonomy" id="3886"/>
    <lineage>
        <taxon>Eukaryota</taxon>
        <taxon>Viridiplantae</taxon>
        <taxon>Streptophyta</taxon>
        <taxon>Embryophyta</taxon>
        <taxon>Tracheophyta</taxon>
        <taxon>Spermatophyta</taxon>
        <taxon>Magnoliopsida</taxon>
        <taxon>eudicotyledons</taxon>
        <taxon>Gunneridae</taxon>
        <taxon>Pentapetalae</taxon>
        <taxon>rosids</taxon>
        <taxon>fabids</taxon>
        <taxon>Fabales</taxon>
        <taxon>Fabaceae</taxon>
        <taxon>Papilionoideae</taxon>
        <taxon>50 kb inversion clade</taxon>
        <taxon>NPAAA clade</taxon>
        <taxon>indigoferoid/millettioid clade</taxon>
        <taxon>Phaseoleae</taxon>
        <taxon>Phaseolus</taxon>
    </lineage>
</organism>
<evidence type="ECO:0000313" key="2">
    <source>
        <dbReference type="EMBL" id="KAK7382232.1"/>
    </source>
</evidence>
<feature type="region of interest" description="Disordered" evidence="1">
    <location>
        <begin position="1"/>
        <end position="26"/>
    </location>
</feature>
<protein>
    <submittedName>
        <fullName evidence="2">Uncharacterized protein</fullName>
    </submittedName>
</protein>
<name>A0AAN9RRC6_PHACN</name>
<dbReference type="PANTHER" id="PTHR31949:SF3">
    <property type="entry name" value="RUN_FYVE DOMAIN PROTEIN"/>
    <property type="match status" value="1"/>
</dbReference>
<sequence length="125" mass="13776">MPPSPTLRFSPGRQPRADSHKRGHTTKLKHIYDVNLGISIPSQGESNKFFNDGDKNDYDWLIRLLMPVDKPMFPSFADEPSLTSFGSRGRPQSKPIAISRSSTMDKSHRGSKGGASPSPLSPSPR</sequence>
<dbReference type="EMBL" id="JAYMYR010000001">
    <property type="protein sequence ID" value="KAK7382232.1"/>
    <property type="molecule type" value="Genomic_DNA"/>
</dbReference>
<dbReference type="Proteomes" id="UP001374584">
    <property type="component" value="Unassembled WGS sequence"/>
</dbReference>
<dbReference type="AlphaFoldDB" id="A0AAN9RRC6"/>
<comment type="caution">
    <text evidence="2">The sequence shown here is derived from an EMBL/GenBank/DDBJ whole genome shotgun (WGS) entry which is preliminary data.</text>
</comment>
<keyword evidence="3" id="KW-1185">Reference proteome</keyword>